<feature type="compositionally biased region" description="Pro residues" evidence="1">
    <location>
        <begin position="57"/>
        <end position="75"/>
    </location>
</feature>
<dbReference type="InterPro" id="IPR038169">
    <property type="entry name" value="DC-UbP/UBTD2_N_sf"/>
</dbReference>
<accession>A0AAJ0GF18</accession>
<feature type="region of interest" description="Disordered" evidence="1">
    <location>
        <begin position="177"/>
        <end position="218"/>
    </location>
</feature>
<reference evidence="3" key="1">
    <citation type="submission" date="2023-04" db="EMBL/GenBank/DDBJ databases">
        <title>Black Yeasts Isolated from many extreme environments.</title>
        <authorList>
            <person name="Coleine C."/>
            <person name="Stajich J.E."/>
            <person name="Selbmann L."/>
        </authorList>
    </citation>
    <scope>NUCLEOTIDE SEQUENCE</scope>
    <source>
        <strain evidence="3">CCFEE 5312</strain>
    </source>
</reference>
<dbReference type="InterPro" id="IPR039869">
    <property type="entry name" value="UBTD1/2"/>
</dbReference>
<dbReference type="PANTHER" id="PTHR13609">
    <property type="entry name" value="UBIQUITIN DOMAIN CONTAINING 1 PROTEIN-RELATED"/>
    <property type="match status" value="1"/>
</dbReference>
<dbReference type="InterPro" id="IPR029071">
    <property type="entry name" value="Ubiquitin-like_domsf"/>
</dbReference>
<proteinExistence type="predicted"/>
<feature type="compositionally biased region" description="Polar residues" evidence="1">
    <location>
        <begin position="19"/>
        <end position="52"/>
    </location>
</feature>
<evidence type="ECO:0000313" key="3">
    <source>
        <dbReference type="EMBL" id="KAK3056280.1"/>
    </source>
</evidence>
<feature type="compositionally biased region" description="Acidic residues" evidence="1">
    <location>
        <begin position="177"/>
        <end position="191"/>
    </location>
</feature>
<dbReference type="Proteomes" id="UP001271007">
    <property type="component" value="Unassembled WGS sequence"/>
</dbReference>
<feature type="compositionally biased region" description="Basic and acidic residues" evidence="1">
    <location>
        <begin position="202"/>
        <end position="218"/>
    </location>
</feature>
<dbReference type="InterPro" id="IPR000626">
    <property type="entry name" value="Ubiquitin-like_dom"/>
</dbReference>
<organism evidence="3 4">
    <name type="scientific">Extremus antarcticus</name>
    <dbReference type="NCBI Taxonomy" id="702011"/>
    <lineage>
        <taxon>Eukaryota</taxon>
        <taxon>Fungi</taxon>
        <taxon>Dikarya</taxon>
        <taxon>Ascomycota</taxon>
        <taxon>Pezizomycotina</taxon>
        <taxon>Dothideomycetes</taxon>
        <taxon>Dothideomycetidae</taxon>
        <taxon>Mycosphaerellales</taxon>
        <taxon>Extremaceae</taxon>
        <taxon>Extremus</taxon>
    </lineage>
</organism>
<dbReference type="SUPFAM" id="SSF54236">
    <property type="entry name" value="Ubiquitin-like"/>
    <property type="match status" value="1"/>
</dbReference>
<dbReference type="EMBL" id="JAWDJX010000006">
    <property type="protein sequence ID" value="KAK3056280.1"/>
    <property type="molecule type" value="Genomic_DNA"/>
</dbReference>
<protein>
    <recommendedName>
        <fullName evidence="2">Ubiquitin-like domain-containing protein</fullName>
    </recommendedName>
</protein>
<dbReference type="PROSITE" id="PS50053">
    <property type="entry name" value="UBIQUITIN_2"/>
    <property type="match status" value="1"/>
</dbReference>
<dbReference type="AlphaFoldDB" id="A0AAJ0GF18"/>
<comment type="caution">
    <text evidence="3">The sequence shown here is derived from an EMBL/GenBank/DDBJ whole genome shotgun (WGS) entry which is preliminary data.</text>
</comment>
<feature type="domain" description="Ubiquitin-like" evidence="2">
    <location>
        <begin position="221"/>
        <end position="290"/>
    </location>
</feature>
<dbReference type="Pfam" id="PF16455">
    <property type="entry name" value="UBD"/>
    <property type="match status" value="1"/>
</dbReference>
<feature type="compositionally biased region" description="Low complexity" evidence="1">
    <location>
        <begin position="1"/>
        <end position="11"/>
    </location>
</feature>
<keyword evidence="4" id="KW-1185">Reference proteome</keyword>
<name>A0AAJ0GF18_9PEZI</name>
<dbReference type="Gene3D" id="1.20.225.20">
    <property type="entry name" value="Ub domain-containing protein, DC-UbP/UBTD2, N-terminal domain"/>
    <property type="match status" value="1"/>
</dbReference>
<feature type="region of interest" description="Disordered" evidence="1">
    <location>
        <begin position="1"/>
        <end position="89"/>
    </location>
</feature>
<dbReference type="InterPro" id="IPR032752">
    <property type="entry name" value="DC-UbP/UBTD2_N"/>
</dbReference>
<evidence type="ECO:0000259" key="2">
    <source>
        <dbReference type="PROSITE" id="PS50053"/>
    </source>
</evidence>
<gene>
    <name evidence="3" type="ORF">LTR09_002787</name>
</gene>
<sequence length="306" mass="33320">MGCCQSTSRSSSPPPPTTLGGTNDNDAVPHNSSRAAINQPSRSLSTANSEHGSTIIPPKPLRPNQPIRPPTPLPSSPAHLPNHPPPWTRSQLERERDAFFDTRVSGNGEVWKALRVVCDEVRKGNVEEAQAIMDALGMTCPNGRIAKGRGRGREKGGVYDERGEMYEVPTWVVTDPEDVVEDGEKEGEEGSEAGVNEGDGGDGVRRDEKGKGRAEDPGEMVRLRARLSDRGSDIIVSVGTKQKVAEVVRSIRQRIGEKRVRLMYLGKTLDERTTLEESGWVQGHVLNAMVFEGEEGMLPKAGKKSK</sequence>
<evidence type="ECO:0000313" key="4">
    <source>
        <dbReference type="Proteomes" id="UP001271007"/>
    </source>
</evidence>
<evidence type="ECO:0000256" key="1">
    <source>
        <dbReference type="SAM" id="MobiDB-lite"/>
    </source>
</evidence>